<evidence type="ECO:0000313" key="3">
    <source>
        <dbReference type="Proteomes" id="UP001152888"/>
    </source>
</evidence>
<dbReference type="Pfam" id="PF13843">
    <property type="entry name" value="DDE_Tnp_1_7"/>
    <property type="match status" value="1"/>
</dbReference>
<dbReference type="OrthoDB" id="6675168at2759"/>
<proteinExistence type="predicted"/>
<accession>A0A9P0PZI0</accession>
<gene>
    <name evidence="2" type="ORF">ACAOBT_LOCUS28019</name>
</gene>
<dbReference type="EMBL" id="CAKOFQ010007591">
    <property type="protein sequence ID" value="CAH2004481.1"/>
    <property type="molecule type" value="Genomic_DNA"/>
</dbReference>
<dbReference type="PANTHER" id="PTHR47055:SF3">
    <property type="entry name" value="PHORBOL-ESTER_DAG-TYPE DOMAIN-CONTAINING PROTEIN"/>
    <property type="match status" value="1"/>
</dbReference>
<dbReference type="InterPro" id="IPR029526">
    <property type="entry name" value="PGBD"/>
</dbReference>
<evidence type="ECO:0000313" key="2">
    <source>
        <dbReference type="EMBL" id="CAH2004481.1"/>
    </source>
</evidence>
<dbReference type="AlphaFoldDB" id="A0A9P0PZI0"/>
<keyword evidence="3" id="KW-1185">Reference proteome</keyword>
<organism evidence="2 3">
    <name type="scientific">Acanthoscelides obtectus</name>
    <name type="common">Bean weevil</name>
    <name type="synonym">Bruchus obtectus</name>
    <dbReference type="NCBI Taxonomy" id="200917"/>
    <lineage>
        <taxon>Eukaryota</taxon>
        <taxon>Metazoa</taxon>
        <taxon>Ecdysozoa</taxon>
        <taxon>Arthropoda</taxon>
        <taxon>Hexapoda</taxon>
        <taxon>Insecta</taxon>
        <taxon>Pterygota</taxon>
        <taxon>Neoptera</taxon>
        <taxon>Endopterygota</taxon>
        <taxon>Coleoptera</taxon>
        <taxon>Polyphaga</taxon>
        <taxon>Cucujiformia</taxon>
        <taxon>Chrysomeloidea</taxon>
        <taxon>Chrysomelidae</taxon>
        <taxon>Bruchinae</taxon>
        <taxon>Bruchini</taxon>
        <taxon>Acanthoscelides</taxon>
    </lineage>
</organism>
<dbReference type="Proteomes" id="UP001152888">
    <property type="component" value="Unassembled WGS sequence"/>
</dbReference>
<evidence type="ECO:0000259" key="1">
    <source>
        <dbReference type="Pfam" id="PF13843"/>
    </source>
</evidence>
<feature type="domain" description="PiggyBac transposable element-derived protein" evidence="1">
    <location>
        <begin position="4"/>
        <end position="266"/>
    </location>
</feature>
<comment type="caution">
    <text evidence="2">The sequence shown here is derived from an EMBL/GenBank/DDBJ whole genome shotgun (WGS) entry which is preliminary data.</text>
</comment>
<protein>
    <recommendedName>
        <fullName evidence="1">PiggyBac transposable element-derived protein domain-containing protein</fullName>
    </recommendedName>
</protein>
<name>A0A9P0PZI0_ACAOB</name>
<dbReference type="PANTHER" id="PTHR47055">
    <property type="entry name" value="DDE_TNP_1_7 DOMAIN-CONTAINING PROTEIN"/>
    <property type="match status" value="1"/>
</dbReference>
<dbReference type="GO" id="GO:0043565">
    <property type="term" value="F:sequence-specific DNA binding"/>
    <property type="evidence" value="ECO:0007669"/>
    <property type="project" value="TreeGrafter"/>
</dbReference>
<sequence>MDPQDKMWKLRPIITRLQESFLKYYRPTEHMNYDESMMKYFGRHNCKQFIRGKPIRFGYKVWCLNSENSYLVNFDIYQGKSPRPNEPYEAAFGKAAAPLVVMLDKLPTRNLPYQLYVDNLFTSFNLLVYLKERGYGVTGTIRENRVPKDFPLEKKSMTKANRGTLVAKIDKEDGIILMRWIDNAVVTVASTSYGMNPIQQVKRYSQTEKKIIQVPRPHAIGMYNKYMGGTDRMDEDLVRYRISIRSKKWYWSILTWLVDAAINNAWILYKCSGRQSTNLNFRREIATTYLKKFKNSPKGAGRPSTSKYSVSLNRVSDDIRYDTVNHLIEHVPNKKRRRCAGEGCSSVGRTQCAKCGVGLCVECFVIFHKQ</sequence>
<reference evidence="2" key="1">
    <citation type="submission" date="2022-03" db="EMBL/GenBank/DDBJ databases">
        <authorList>
            <person name="Sayadi A."/>
        </authorList>
    </citation>
    <scope>NUCLEOTIDE SEQUENCE</scope>
</reference>
<dbReference type="InterPro" id="IPR052638">
    <property type="entry name" value="PiggyBac_TE-derived"/>
</dbReference>